<feature type="compositionally biased region" description="Polar residues" evidence="1">
    <location>
        <begin position="66"/>
        <end position="79"/>
    </location>
</feature>
<feature type="compositionally biased region" description="Basic residues" evidence="1">
    <location>
        <begin position="38"/>
        <end position="47"/>
    </location>
</feature>
<name>A0A0B7C3P8_9EUPU</name>
<feature type="non-terminal residue" evidence="2">
    <location>
        <position position="1"/>
    </location>
</feature>
<organism evidence="2">
    <name type="scientific">Arion vulgaris</name>
    <dbReference type="NCBI Taxonomy" id="1028688"/>
    <lineage>
        <taxon>Eukaryota</taxon>
        <taxon>Metazoa</taxon>
        <taxon>Spiralia</taxon>
        <taxon>Lophotrochozoa</taxon>
        <taxon>Mollusca</taxon>
        <taxon>Gastropoda</taxon>
        <taxon>Heterobranchia</taxon>
        <taxon>Euthyneura</taxon>
        <taxon>Panpulmonata</taxon>
        <taxon>Eupulmonata</taxon>
        <taxon>Stylommatophora</taxon>
        <taxon>Helicina</taxon>
        <taxon>Arionoidea</taxon>
        <taxon>Arionidae</taxon>
        <taxon>Arion</taxon>
    </lineage>
</organism>
<accession>A0A0B7C3P8</accession>
<gene>
    <name evidence="2" type="primary">ORF222177</name>
</gene>
<dbReference type="AlphaFoldDB" id="A0A0B7C3P8"/>
<reference evidence="2" key="1">
    <citation type="submission" date="2014-12" db="EMBL/GenBank/DDBJ databases">
        <title>Insight into the proteome of Arion vulgaris.</title>
        <authorList>
            <person name="Aradska J."/>
            <person name="Bulat T."/>
            <person name="Smidak R."/>
            <person name="Sarate P."/>
            <person name="Gangsoo J."/>
            <person name="Sialana F."/>
            <person name="Bilban M."/>
            <person name="Lubec G."/>
        </authorList>
    </citation>
    <scope>NUCLEOTIDE SEQUENCE</scope>
    <source>
        <tissue evidence="2">Skin</tissue>
    </source>
</reference>
<feature type="non-terminal residue" evidence="2">
    <location>
        <position position="113"/>
    </location>
</feature>
<proteinExistence type="predicted"/>
<sequence>GDSSRQEYQISSNGSETQASLKRTLLDLADSNPGPSSKSRRKAHKPQKINNRGDKLDNLETETGEDSNNNKTTSATSCPSFLEGMYRNTKDVELVVPAVHVISGGDSPSNSDL</sequence>
<evidence type="ECO:0000313" key="2">
    <source>
        <dbReference type="EMBL" id="CEK99807.1"/>
    </source>
</evidence>
<feature type="region of interest" description="Disordered" evidence="1">
    <location>
        <begin position="26"/>
        <end position="79"/>
    </location>
</feature>
<dbReference type="EMBL" id="HACG01052936">
    <property type="protein sequence ID" value="CEK99807.1"/>
    <property type="molecule type" value="Transcribed_RNA"/>
</dbReference>
<protein>
    <submittedName>
        <fullName evidence="2">Uncharacterized protein</fullName>
    </submittedName>
</protein>
<evidence type="ECO:0000256" key="1">
    <source>
        <dbReference type="SAM" id="MobiDB-lite"/>
    </source>
</evidence>